<dbReference type="EMBL" id="CP016634">
    <property type="protein sequence ID" value="ANY86750.1"/>
    <property type="molecule type" value="Genomic_DNA"/>
</dbReference>
<sequence>MKDLSNRYTTERGVDARPLILAQRTTAPAQDAPILFQQSCLGVAEDQERIVLRRYFERYSPDCGHWVEYVHSIPTADFVHWIMTHGQLRIECSDNTPDTHGPA</sequence>
<dbReference type="RefSeq" id="WP_070093072.1">
    <property type="nucleotide sequence ID" value="NZ_CP016634.1"/>
</dbReference>
<organism evidence="1">
    <name type="scientific">Pseudomonas putida</name>
    <name type="common">Arthrobacter siderocapsulatus</name>
    <dbReference type="NCBI Taxonomy" id="303"/>
    <lineage>
        <taxon>Bacteria</taxon>
        <taxon>Pseudomonadati</taxon>
        <taxon>Pseudomonadota</taxon>
        <taxon>Gammaproteobacteria</taxon>
        <taxon>Pseudomonadales</taxon>
        <taxon>Pseudomonadaceae</taxon>
        <taxon>Pseudomonas</taxon>
    </lineage>
</organism>
<accession>A0A1B2F3F6</accession>
<evidence type="ECO:0000313" key="1">
    <source>
        <dbReference type="EMBL" id="ANY86750.1"/>
    </source>
</evidence>
<protein>
    <submittedName>
        <fullName evidence="1">Uncharacterized protein</fullName>
    </submittedName>
</protein>
<dbReference type="AlphaFoldDB" id="A0A1B2F3F6"/>
<name>A0A1B2F3F6_PSEPU</name>
<gene>
    <name evidence="1" type="ORF">IEC33019_1181</name>
</gene>
<proteinExistence type="predicted"/>
<reference evidence="1" key="1">
    <citation type="submission" date="2016-07" db="EMBL/GenBank/DDBJ databases">
        <title>New class B carbapenemase carried by novel plasmid in Pseudomonas putida enviromental strain in eastern Amazonia.</title>
        <authorList>
            <person name="Souza C.O."/>
            <person name="Lima K.V."/>
            <person name="Brasiliense D.M."/>
            <person name="Perez-Chaparro P.J."/>
            <person name="Mamizuka E.M."/>
            <person name="Lima M.O."/>
            <person name="Lima L.N."/>
            <person name="McCulloch J.A."/>
        </authorList>
    </citation>
    <scope>NUCLEOTIDE SEQUENCE [LARGE SCALE GENOMIC DNA]</scope>
    <source>
        <strain evidence="1">IEC33019</strain>
    </source>
</reference>